<gene>
    <name evidence="1" type="ORF">OWV82_002232</name>
</gene>
<dbReference type="Proteomes" id="UP001164539">
    <property type="component" value="Chromosome 1"/>
</dbReference>
<organism evidence="1 2">
    <name type="scientific">Melia azedarach</name>
    <name type="common">Chinaberry tree</name>
    <dbReference type="NCBI Taxonomy" id="155640"/>
    <lineage>
        <taxon>Eukaryota</taxon>
        <taxon>Viridiplantae</taxon>
        <taxon>Streptophyta</taxon>
        <taxon>Embryophyta</taxon>
        <taxon>Tracheophyta</taxon>
        <taxon>Spermatophyta</taxon>
        <taxon>Magnoliopsida</taxon>
        <taxon>eudicotyledons</taxon>
        <taxon>Gunneridae</taxon>
        <taxon>Pentapetalae</taxon>
        <taxon>rosids</taxon>
        <taxon>malvids</taxon>
        <taxon>Sapindales</taxon>
        <taxon>Meliaceae</taxon>
        <taxon>Melia</taxon>
    </lineage>
</organism>
<name>A0ACC1Z1X6_MELAZ</name>
<dbReference type="EMBL" id="CM051394">
    <property type="protein sequence ID" value="KAJ4729452.1"/>
    <property type="molecule type" value="Genomic_DNA"/>
</dbReference>
<keyword evidence="2" id="KW-1185">Reference proteome</keyword>
<reference evidence="1 2" key="1">
    <citation type="journal article" date="2023" name="Science">
        <title>Complex scaffold remodeling in plant triterpene biosynthesis.</title>
        <authorList>
            <person name="De La Pena R."/>
            <person name="Hodgson H."/>
            <person name="Liu J.C."/>
            <person name="Stephenson M.J."/>
            <person name="Martin A.C."/>
            <person name="Owen C."/>
            <person name="Harkess A."/>
            <person name="Leebens-Mack J."/>
            <person name="Jimenez L.E."/>
            <person name="Osbourn A."/>
            <person name="Sattely E.S."/>
        </authorList>
    </citation>
    <scope>NUCLEOTIDE SEQUENCE [LARGE SCALE GENOMIC DNA]</scope>
    <source>
        <strain evidence="2">cv. JPN11</strain>
        <tissue evidence="1">Leaf</tissue>
    </source>
</reference>
<accession>A0ACC1Z1X6</accession>
<sequence length="258" mass="29961">MQDRTVIFSMVGQEWARPNSILDLFLESFRIGKGTKHLLNHLVIVAFDSKAFKYCKSVHPHCFYLSDWAAEKYATHEPLSLPLLKYKFLQEVIHLGYNIAFTDADVMWFRNPLMHVDTFKEITIACDLDSVDPSASTTSNGIDGGFYYLKSNGITIEYLKYKEVERFLYPNSLNRSLCEEIVRNGENLSQMLDLRIKYMDKYLFGGFCQQTVNIDRVCTMHANCCDDIENKLHDLKLLLEDWRNENLPMWRAPGKCKG</sequence>
<proteinExistence type="predicted"/>
<protein>
    <submittedName>
        <fullName evidence="1">Glycosyltransferase</fullName>
    </submittedName>
</protein>
<comment type="caution">
    <text evidence="1">The sequence shown here is derived from an EMBL/GenBank/DDBJ whole genome shotgun (WGS) entry which is preliminary data.</text>
</comment>
<evidence type="ECO:0000313" key="2">
    <source>
        <dbReference type="Proteomes" id="UP001164539"/>
    </source>
</evidence>
<evidence type="ECO:0000313" key="1">
    <source>
        <dbReference type="EMBL" id="KAJ4729452.1"/>
    </source>
</evidence>